<evidence type="ECO:0000256" key="1">
    <source>
        <dbReference type="SAM" id="MobiDB-lite"/>
    </source>
</evidence>
<dbReference type="EMBL" id="JAEVFJ010000034">
    <property type="protein sequence ID" value="KAH8091792.1"/>
    <property type="molecule type" value="Genomic_DNA"/>
</dbReference>
<evidence type="ECO:0000313" key="2">
    <source>
        <dbReference type="EMBL" id="KAH8091792.1"/>
    </source>
</evidence>
<evidence type="ECO:0000313" key="3">
    <source>
        <dbReference type="Proteomes" id="UP000813824"/>
    </source>
</evidence>
<keyword evidence="3" id="KW-1185">Reference proteome</keyword>
<sequence length="512" mass="57347">MSRNSRVQVSEGNTDDLQLPQNWSSPGFFQDYGTNLISSSPPPPYVRTPQSSQRLPSSHHSAGEESAADTSSGTNRRSSLSALGLWHAPKPGPFADHNMNYLHTSQRLRVPLFAGDHSLRSSQTSLMQQGAAVDGGRRRSSSDRLSTYSGSPVRSSVVAQSVAIVPPIKSPIPVPVRQNADHRSTYAVSQPYRPLLQTKLERCHTPPTRPLVVRNSGYPRTFERWLGAYHPAAKNSVFLGSRVRDWTSLRTKLEEDVAKISENFAKDDVLDITLEAICSDFDNTAKSCVHPNDQHLWPTAALDDLEAYLKTIIVKIRGTDNLPTSSNHITCCNMIIEPQDGPRKYQGVIVPATIRCIDGSGGHALSKRFGIDRQDTEGSLKKSDVVDIILSLFPIARYEDPETSSPALYYYWRYQLKILFEEQLDMLRIGWWRADDGEDADGEDKYEHREHCVDDGLTTERKTVNVGCHGVCVGSLWRSGVDGWHGRINQIEREVCQRGLWRRVDVDEDVER</sequence>
<proteinExistence type="predicted"/>
<comment type="caution">
    <text evidence="2">The sequence shown here is derived from an EMBL/GenBank/DDBJ whole genome shotgun (WGS) entry which is preliminary data.</text>
</comment>
<accession>A0A8K0UIN3</accession>
<gene>
    <name evidence="2" type="ORF">BXZ70DRAFT_1079664</name>
</gene>
<feature type="region of interest" description="Disordered" evidence="1">
    <location>
        <begin position="121"/>
        <end position="151"/>
    </location>
</feature>
<dbReference type="AlphaFoldDB" id="A0A8K0UIN3"/>
<name>A0A8K0UIN3_9AGAR</name>
<dbReference type="Proteomes" id="UP000813824">
    <property type="component" value="Unassembled WGS sequence"/>
</dbReference>
<feature type="region of interest" description="Disordered" evidence="1">
    <location>
        <begin position="1"/>
        <end position="78"/>
    </location>
</feature>
<feature type="compositionally biased region" description="Polar residues" evidence="1">
    <location>
        <begin position="1"/>
        <end position="39"/>
    </location>
</feature>
<organism evidence="2 3">
    <name type="scientific">Cristinia sonorae</name>
    <dbReference type="NCBI Taxonomy" id="1940300"/>
    <lineage>
        <taxon>Eukaryota</taxon>
        <taxon>Fungi</taxon>
        <taxon>Dikarya</taxon>
        <taxon>Basidiomycota</taxon>
        <taxon>Agaricomycotina</taxon>
        <taxon>Agaricomycetes</taxon>
        <taxon>Agaricomycetidae</taxon>
        <taxon>Agaricales</taxon>
        <taxon>Pleurotineae</taxon>
        <taxon>Stephanosporaceae</taxon>
        <taxon>Cristinia</taxon>
    </lineage>
</organism>
<protein>
    <submittedName>
        <fullName evidence="2">Uncharacterized protein</fullName>
    </submittedName>
</protein>
<reference evidence="2" key="1">
    <citation type="journal article" date="2021" name="New Phytol.">
        <title>Evolutionary innovations through gain and loss of genes in the ectomycorrhizal Boletales.</title>
        <authorList>
            <person name="Wu G."/>
            <person name="Miyauchi S."/>
            <person name="Morin E."/>
            <person name="Kuo A."/>
            <person name="Drula E."/>
            <person name="Varga T."/>
            <person name="Kohler A."/>
            <person name="Feng B."/>
            <person name="Cao Y."/>
            <person name="Lipzen A."/>
            <person name="Daum C."/>
            <person name="Hundley H."/>
            <person name="Pangilinan J."/>
            <person name="Johnson J."/>
            <person name="Barry K."/>
            <person name="LaButti K."/>
            <person name="Ng V."/>
            <person name="Ahrendt S."/>
            <person name="Min B."/>
            <person name="Choi I.G."/>
            <person name="Park H."/>
            <person name="Plett J.M."/>
            <person name="Magnuson J."/>
            <person name="Spatafora J.W."/>
            <person name="Nagy L.G."/>
            <person name="Henrissat B."/>
            <person name="Grigoriev I.V."/>
            <person name="Yang Z.L."/>
            <person name="Xu J."/>
            <person name="Martin F.M."/>
        </authorList>
    </citation>
    <scope>NUCLEOTIDE SEQUENCE</scope>
    <source>
        <strain evidence="2">KKN 215</strain>
    </source>
</reference>
<feature type="compositionally biased region" description="Polar residues" evidence="1">
    <location>
        <begin position="69"/>
        <end position="78"/>
    </location>
</feature>